<name>A0A5C2SBM9_9APHY</name>
<accession>A0A5C2SBM9</accession>
<gene>
    <name evidence="2" type="ORF">L227DRAFT_78551</name>
</gene>
<evidence type="ECO:0000313" key="3">
    <source>
        <dbReference type="Proteomes" id="UP000313359"/>
    </source>
</evidence>
<evidence type="ECO:0000313" key="2">
    <source>
        <dbReference type="EMBL" id="RPD61180.1"/>
    </source>
</evidence>
<dbReference type="AlphaFoldDB" id="A0A5C2SBM9"/>
<protein>
    <submittedName>
        <fullName evidence="2">Uncharacterized protein</fullName>
    </submittedName>
</protein>
<feature type="region of interest" description="Disordered" evidence="1">
    <location>
        <begin position="74"/>
        <end position="99"/>
    </location>
</feature>
<dbReference type="Proteomes" id="UP000313359">
    <property type="component" value="Unassembled WGS sequence"/>
</dbReference>
<reference evidence="2" key="1">
    <citation type="journal article" date="2018" name="Genome Biol. Evol.">
        <title>Genomics and development of Lentinus tigrinus, a white-rot wood-decaying mushroom with dimorphic fruiting bodies.</title>
        <authorList>
            <person name="Wu B."/>
            <person name="Xu Z."/>
            <person name="Knudson A."/>
            <person name="Carlson A."/>
            <person name="Chen N."/>
            <person name="Kovaka S."/>
            <person name="LaButti K."/>
            <person name="Lipzen A."/>
            <person name="Pennachio C."/>
            <person name="Riley R."/>
            <person name="Schakwitz W."/>
            <person name="Umezawa K."/>
            <person name="Ohm R.A."/>
            <person name="Grigoriev I.V."/>
            <person name="Nagy L.G."/>
            <person name="Gibbons J."/>
            <person name="Hibbett D."/>
        </authorList>
    </citation>
    <scope>NUCLEOTIDE SEQUENCE [LARGE SCALE GENOMIC DNA]</scope>
    <source>
        <strain evidence="2">ALCF2SS1-6</strain>
    </source>
</reference>
<evidence type="ECO:0000256" key="1">
    <source>
        <dbReference type="SAM" id="MobiDB-lite"/>
    </source>
</evidence>
<organism evidence="2 3">
    <name type="scientific">Lentinus tigrinus ALCF2SS1-6</name>
    <dbReference type="NCBI Taxonomy" id="1328759"/>
    <lineage>
        <taxon>Eukaryota</taxon>
        <taxon>Fungi</taxon>
        <taxon>Dikarya</taxon>
        <taxon>Basidiomycota</taxon>
        <taxon>Agaricomycotina</taxon>
        <taxon>Agaricomycetes</taxon>
        <taxon>Polyporales</taxon>
        <taxon>Polyporaceae</taxon>
        <taxon>Lentinus</taxon>
    </lineage>
</organism>
<dbReference type="EMBL" id="ML122263">
    <property type="protein sequence ID" value="RPD61180.1"/>
    <property type="molecule type" value="Genomic_DNA"/>
</dbReference>
<feature type="compositionally biased region" description="Low complexity" evidence="1">
    <location>
        <begin position="76"/>
        <end position="91"/>
    </location>
</feature>
<sequence length="132" mass="14016">MLWYNMGASLYSTPLTALCAIPLPSPHLSSSPRSSIATCGTFANASPMRPREVLARFRHALAVHVRGAQNACHQVARPPSASGSAPEAAPAHQSHEMPSRLLVRKLMPPSRLLPPSEFAVGARVAARDFGIG</sequence>
<proteinExistence type="predicted"/>
<keyword evidence="3" id="KW-1185">Reference proteome</keyword>